<evidence type="ECO:0000259" key="1">
    <source>
        <dbReference type="Pfam" id="PF05050"/>
    </source>
</evidence>
<dbReference type="Pfam" id="PF05050">
    <property type="entry name" value="Methyltransf_21"/>
    <property type="match status" value="1"/>
</dbReference>
<protein>
    <recommendedName>
        <fullName evidence="1">Methyltransferase FkbM domain-containing protein</fullName>
    </recommendedName>
</protein>
<accession>A0A132BX20</accession>
<comment type="caution">
    <text evidence="2">The sequence shown here is derived from an EMBL/GenBank/DDBJ whole genome shotgun (WGS) entry which is preliminary data.</text>
</comment>
<dbReference type="InterPro" id="IPR029063">
    <property type="entry name" value="SAM-dependent_MTases_sf"/>
</dbReference>
<dbReference type="PATRIC" id="fig|1768241.3.peg.2695"/>
<dbReference type="RefSeq" id="WP_068244205.1">
    <property type="nucleotide sequence ID" value="NZ_LPUY01000074.1"/>
</dbReference>
<proteinExistence type="predicted"/>
<evidence type="ECO:0000313" key="2">
    <source>
        <dbReference type="EMBL" id="KUP92602.1"/>
    </source>
</evidence>
<name>A0A132BX20_9RHOB</name>
<sequence>MLFDPDHLAEFLRRVASGQSVGFGGVDLYTSEIHGRRMVFSVEMQRDPIQRSHREGRFYEEEELAVIKSLFPLGGTFVDIGANVGNHGLYAAVFLSAGKVIPFEPNPRAYKLLLSNIAANGLAARFDLSHIGKGLGAAPQGSFGMEDRDRNLGAAKMLPGAGDIEVTTGDLALADSSPDFIKIDVEGMEIDVLSGLKTVISRCRPALLVEVDRDNDDAFHALVDDLGYVIADTLQRYNRNKNYVITPRQTGADG</sequence>
<dbReference type="AlphaFoldDB" id="A0A132BX20"/>
<dbReference type="SUPFAM" id="SSF53335">
    <property type="entry name" value="S-adenosyl-L-methionine-dependent methyltransferases"/>
    <property type="match status" value="1"/>
</dbReference>
<dbReference type="EMBL" id="LPUY01000074">
    <property type="protein sequence ID" value="KUP92602.1"/>
    <property type="molecule type" value="Genomic_DNA"/>
</dbReference>
<dbReference type="InterPro" id="IPR052514">
    <property type="entry name" value="SAM-dependent_MTase"/>
</dbReference>
<feature type="domain" description="Methyltransferase FkbM" evidence="1">
    <location>
        <begin position="79"/>
        <end position="220"/>
    </location>
</feature>
<organism evidence="2 3">
    <name type="scientific">Tritonibacter horizontis</name>
    <dbReference type="NCBI Taxonomy" id="1768241"/>
    <lineage>
        <taxon>Bacteria</taxon>
        <taxon>Pseudomonadati</taxon>
        <taxon>Pseudomonadota</taxon>
        <taxon>Alphaproteobacteria</taxon>
        <taxon>Rhodobacterales</taxon>
        <taxon>Paracoccaceae</taxon>
        <taxon>Tritonibacter</taxon>
    </lineage>
</organism>
<reference evidence="2 3" key="1">
    <citation type="submission" date="2015-12" db="EMBL/GenBank/DDBJ databases">
        <title>Genome sequence of the marine Rhodobacteraceae strain O3.65, Candidatus Tritonibacter horizontis.</title>
        <authorList>
            <person name="Poehlein A."/>
            <person name="Giebel H.A."/>
            <person name="Voget S."/>
            <person name="Brinkhoff T."/>
        </authorList>
    </citation>
    <scope>NUCLEOTIDE SEQUENCE [LARGE SCALE GENOMIC DNA]</scope>
    <source>
        <strain evidence="2 3">O3.65</strain>
    </source>
</reference>
<evidence type="ECO:0000313" key="3">
    <source>
        <dbReference type="Proteomes" id="UP000068382"/>
    </source>
</evidence>
<dbReference type="PANTHER" id="PTHR34203">
    <property type="entry name" value="METHYLTRANSFERASE, FKBM FAMILY PROTEIN"/>
    <property type="match status" value="1"/>
</dbReference>
<dbReference type="NCBIfam" id="TIGR01444">
    <property type="entry name" value="fkbM_fam"/>
    <property type="match status" value="1"/>
</dbReference>
<gene>
    <name evidence="2" type="ORF">TRIHO_25730</name>
</gene>
<dbReference type="PANTHER" id="PTHR34203:SF15">
    <property type="entry name" value="SLL1173 PROTEIN"/>
    <property type="match status" value="1"/>
</dbReference>
<dbReference type="InterPro" id="IPR006342">
    <property type="entry name" value="FkbM_mtfrase"/>
</dbReference>
<keyword evidence="3" id="KW-1185">Reference proteome</keyword>
<dbReference type="Gene3D" id="3.40.50.150">
    <property type="entry name" value="Vaccinia Virus protein VP39"/>
    <property type="match status" value="1"/>
</dbReference>
<dbReference type="Proteomes" id="UP000068382">
    <property type="component" value="Unassembled WGS sequence"/>
</dbReference>